<evidence type="ECO:0000313" key="15">
    <source>
        <dbReference type="EMBL" id="VAW83891.1"/>
    </source>
</evidence>
<evidence type="ECO:0000259" key="14">
    <source>
        <dbReference type="Pfam" id="PF16491"/>
    </source>
</evidence>
<keyword evidence="10" id="KW-0482">Metalloprotease</keyword>
<dbReference type="Gene3D" id="3.30.2010.10">
    <property type="entry name" value="Metalloproteases ('zincins'), catalytic domain"/>
    <property type="match status" value="1"/>
</dbReference>
<feature type="transmembrane region" description="Helical" evidence="12">
    <location>
        <begin position="99"/>
        <end position="126"/>
    </location>
</feature>
<keyword evidence="3" id="KW-0645">Protease</keyword>
<dbReference type="GO" id="GO:0071586">
    <property type="term" value="P:CAAX-box protein processing"/>
    <property type="evidence" value="ECO:0007669"/>
    <property type="project" value="InterPro"/>
</dbReference>
<dbReference type="GO" id="GO:0004222">
    <property type="term" value="F:metalloendopeptidase activity"/>
    <property type="evidence" value="ECO:0007669"/>
    <property type="project" value="InterPro"/>
</dbReference>
<protein>
    <submittedName>
        <fullName evidence="15">Uncharacterized integral membrane endopeptidase Bmul_2226</fullName>
    </submittedName>
</protein>
<evidence type="ECO:0000256" key="1">
    <source>
        <dbReference type="ARBA" id="ARBA00001947"/>
    </source>
</evidence>
<sequence>MNNFTLLFVFSVFIAFFVQLWLSKRHLHHVQQHKNRVPEAFSQSVTLEAHQKAAEYTLTKTRFGLFELTLGTLLLFLWTLGGGLEFIDQQVRSLGFDQIWSGVIFIFGISILMAIIDLPSGLYQTFKIEQRFGFNRITFKLFLSDAAKGLLLSLLIGLPLLWAVLWLMDNSGELWWFYTWALWLSFSLTMMWLYPAVIAPLFNKFTPLEDETLRVRIEQLLKRCGFKSNGIFVMDGSTRSSHGNAYFTGLGGNKRIVFFDTLLKSLNHDQIEAVLAHELGHFKHRHVTKRLVTMAISSLLGLALLGWLIQQTWFFHGLGISTPSTYTALMLFMLALPSFTFFMAPISSLMMRKHEFEADAFAAQQCDPEHLVSALVALYNDNANTLTPDLLYAGFHYSHPPAAIRIQHLRAAV</sequence>
<evidence type="ECO:0000256" key="3">
    <source>
        <dbReference type="ARBA" id="ARBA00022670"/>
    </source>
</evidence>
<evidence type="ECO:0000256" key="8">
    <source>
        <dbReference type="ARBA" id="ARBA00022833"/>
    </source>
</evidence>
<feature type="transmembrane region" description="Helical" evidence="12">
    <location>
        <begin position="329"/>
        <end position="346"/>
    </location>
</feature>
<keyword evidence="8" id="KW-0862">Zinc</keyword>
<keyword evidence="7" id="KW-0256">Endoplasmic reticulum</keyword>
<keyword evidence="5" id="KW-0479">Metal-binding</keyword>
<evidence type="ECO:0000256" key="12">
    <source>
        <dbReference type="SAM" id="Phobius"/>
    </source>
</evidence>
<feature type="transmembrane region" description="Helical" evidence="12">
    <location>
        <begin position="291"/>
        <end position="309"/>
    </location>
</feature>
<dbReference type="CDD" id="cd07343">
    <property type="entry name" value="M48A_Zmpste24p_like"/>
    <property type="match status" value="1"/>
</dbReference>
<keyword evidence="9 12" id="KW-1133">Transmembrane helix</keyword>
<evidence type="ECO:0000256" key="5">
    <source>
        <dbReference type="ARBA" id="ARBA00022723"/>
    </source>
</evidence>
<dbReference type="Pfam" id="PF01435">
    <property type="entry name" value="Peptidase_M48"/>
    <property type="match status" value="1"/>
</dbReference>
<evidence type="ECO:0000256" key="2">
    <source>
        <dbReference type="ARBA" id="ARBA00004477"/>
    </source>
</evidence>
<dbReference type="InterPro" id="IPR027057">
    <property type="entry name" value="CAXX_Prtase_1"/>
</dbReference>
<feature type="transmembrane region" description="Helical" evidence="12">
    <location>
        <begin position="65"/>
        <end position="87"/>
    </location>
</feature>
<feature type="transmembrane region" description="Helical" evidence="12">
    <location>
        <begin position="6"/>
        <end position="22"/>
    </location>
</feature>
<dbReference type="InterPro" id="IPR001915">
    <property type="entry name" value="Peptidase_M48"/>
</dbReference>
<gene>
    <name evidence="15" type="ORF">MNBD_GAMMA18-766</name>
</gene>
<evidence type="ECO:0000256" key="4">
    <source>
        <dbReference type="ARBA" id="ARBA00022692"/>
    </source>
</evidence>
<keyword evidence="4 12" id="KW-0812">Transmembrane</keyword>
<evidence type="ECO:0000256" key="6">
    <source>
        <dbReference type="ARBA" id="ARBA00022801"/>
    </source>
</evidence>
<evidence type="ECO:0000256" key="9">
    <source>
        <dbReference type="ARBA" id="ARBA00022989"/>
    </source>
</evidence>
<dbReference type="AlphaFoldDB" id="A0A3B0YWW7"/>
<dbReference type="GO" id="GO:0046872">
    <property type="term" value="F:metal ion binding"/>
    <property type="evidence" value="ECO:0007669"/>
    <property type="project" value="UniProtKB-KW"/>
</dbReference>
<evidence type="ECO:0000256" key="11">
    <source>
        <dbReference type="ARBA" id="ARBA00023136"/>
    </source>
</evidence>
<dbReference type="InterPro" id="IPR032456">
    <property type="entry name" value="Peptidase_M48_N"/>
</dbReference>
<dbReference type="Pfam" id="PF16491">
    <property type="entry name" value="Peptidase_M48_N"/>
    <property type="match status" value="1"/>
</dbReference>
<evidence type="ECO:0000259" key="13">
    <source>
        <dbReference type="Pfam" id="PF01435"/>
    </source>
</evidence>
<proteinExistence type="predicted"/>
<feature type="domain" description="CAAX prenyl protease 1 N-terminal" evidence="14">
    <location>
        <begin position="27"/>
        <end position="204"/>
    </location>
</feature>
<evidence type="ECO:0000256" key="7">
    <source>
        <dbReference type="ARBA" id="ARBA00022824"/>
    </source>
</evidence>
<feature type="transmembrane region" description="Helical" evidence="12">
    <location>
        <begin position="174"/>
        <end position="194"/>
    </location>
</feature>
<reference evidence="15" key="1">
    <citation type="submission" date="2018-06" db="EMBL/GenBank/DDBJ databases">
        <authorList>
            <person name="Zhirakovskaya E."/>
        </authorList>
    </citation>
    <scope>NUCLEOTIDE SEQUENCE</scope>
</reference>
<dbReference type="PANTHER" id="PTHR10120">
    <property type="entry name" value="CAAX PRENYL PROTEASE 1"/>
    <property type="match status" value="1"/>
</dbReference>
<keyword evidence="6" id="KW-0378">Hydrolase</keyword>
<comment type="subcellular location">
    <subcellularLocation>
        <location evidence="2">Endoplasmic reticulum membrane</location>
        <topology evidence="2">Multi-pass membrane protein</topology>
    </subcellularLocation>
</comment>
<accession>A0A3B0YWW7</accession>
<dbReference type="FunFam" id="3.30.2010.10:FF:000002">
    <property type="entry name" value="CAAX prenyl protease"/>
    <property type="match status" value="1"/>
</dbReference>
<name>A0A3B0YWW7_9ZZZZ</name>
<feature type="transmembrane region" description="Helical" evidence="12">
    <location>
        <begin position="147"/>
        <end position="168"/>
    </location>
</feature>
<comment type="cofactor">
    <cofactor evidence="1">
        <name>Zn(2+)</name>
        <dbReference type="ChEBI" id="CHEBI:29105"/>
    </cofactor>
</comment>
<keyword evidence="11 12" id="KW-0472">Membrane</keyword>
<feature type="domain" description="Peptidase M48" evidence="13">
    <location>
        <begin position="207"/>
        <end position="411"/>
    </location>
</feature>
<organism evidence="15">
    <name type="scientific">hydrothermal vent metagenome</name>
    <dbReference type="NCBI Taxonomy" id="652676"/>
    <lineage>
        <taxon>unclassified sequences</taxon>
        <taxon>metagenomes</taxon>
        <taxon>ecological metagenomes</taxon>
    </lineage>
</organism>
<dbReference type="EMBL" id="UOFP01000011">
    <property type="protein sequence ID" value="VAW83891.1"/>
    <property type="molecule type" value="Genomic_DNA"/>
</dbReference>
<evidence type="ECO:0000256" key="10">
    <source>
        <dbReference type="ARBA" id="ARBA00023049"/>
    </source>
</evidence>
<dbReference type="GO" id="GO:0005789">
    <property type="term" value="C:endoplasmic reticulum membrane"/>
    <property type="evidence" value="ECO:0007669"/>
    <property type="project" value="UniProtKB-SubCell"/>
</dbReference>